<feature type="region of interest" description="Disordered" evidence="1">
    <location>
        <begin position="225"/>
        <end position="244"/>
    </location>
</feature>
<feature type="region of interest" description="Disordered" evidence="1">
    <location>
        <begin position="1"/>
        <end position="25"/>
    </location>
</feature>
<dbReference type="WBParaSite" id="BXY_0730700.1">
    <property type="protein sequence ID" value="BXY_0730700.1"/>
    <property type="gene ID" value="BXY_0730700"/>
</dbReference>
<accession>A0A1I7S2S7</accession>
<feature type="region of interest" description="Disordered" evidence="1">
    <location>
        <begin position="66"/>
        <end position="100"/>
    </location>
</feature>
<dbReference type="Proteomes" id="UP000095284">
    <property type="component" value="Unplaced"/>
</dbReference>
<organism evidence="2 3">
    <name type="scientific">Bursaphelenchus xylophilus</name>
    <name type="common">Pinewood nematode worm</name>
    <name type="synonym">Aphelenchoides xylophilus</name>
    <dbReference type="NCBI Taxonomy" id="6326"/>
    <lineage>
        <taxon>Eukaryota</taxon>
        <taxon>Metazoa</taxon>
        <taxon>Ecdysozoa</taxon>
        <taxon>Nematoda</taxon>
        <taxon>Chromadorea</taxon>
        <taxon>Rhabditida</taxon>
        <taxon>Tylenchina</taxon>
        <taxon>Tylenchomorpha</taxon>
        <taxon>Aphelenchoidea</taxon>
        <taxon>Aphelenchoididae</taxon>
        <taxon>Bursaphelenchus</taxon>
    </lineage>
</organism>
<sequence>MSFAASSSQAKFAKAENDKEKEVTPTKILTIAIRKRRELLEEKEADLRREIQHKYMIQSLCQYLGDSRAKKRRQRRKNKKSKKDGEGGSVAKTGPEYEQDFGYGSDSGFSSYASPSYSQHGLEQLGIRDQDQVLQVTPQNSCSFSDTNPNGPFEQAMSGLSAATGFDENYDPFQGYSGFWSPSPTSSRDSSLSESCSSSASWENSLSAFSYETDFSALQPQVVEHDGYSPPSSDLTPLKPMKRRWDCGPEGMDMKRTRVEPVQDCYQRTGSRYWTATVRDTISPHHSYGSNVTVAGTRRSQIVVVKIANFC</sequence>
<dbReference type="eggNOG" id="ENOG502SDSI">
    <property type="taxonomic scope" value="Eukaryota"/>
</dbReference>
<protein>
    <submittedName>
        <fullName evidence="3">Expressed conserved protein</fullName>
    </submittedName>
</protein>
<feature type="compositionally biased region" description="Basic and acidic residues" evidence="1">
    <location>
        <begin position="13"/>
        <end position="24"/>
    </location>
</feature>
<evidence type="ECO:0000256" key="1">
    <source>
        <dbReference type="SAM" id="MobiDB-lite"/>
    </source>
</evidence>
<dbReference type="AlphaFoldDB" id="A0A1I7S2S7"/>
<feature type="compositionally biased region" description="Low complexity" evidence="1">
    <location>
        <begin position="1"/>
        <end position="12"/>
    </location>
</feature>
<evidence type="ECO:0000313" key="2">
    <source>
        <dbReference type="Proteomes" id="UP000095284"/>
    </source>
</evidence>
<proteinExistence type="predicted"/>
<feature type="compositionally biased region" description="Basic residues" evidence="1">
    <location>
        <begin position="69"/>
        <end position="82"/>
    </location>
</feature>
<name>A0A1I7S2S7_BURXY</name>
<reference evidence="3" key="1">
    <citation type="submission" date="2016-11" db="UniProtKB">
        <authorList>
            <consortium name="WormBaseParasite"/>
        </authorList>
    </citation>
    <scope>IDENTIFICATION</scope>
</reference>
<evidence type="ECO:0000313" key="3">
    <source>
        <dbReference type="WBParaSite" id="BXY_0730700.1"/>
    </source>
</evidence>